<organism evidence="1 2">
    <name type="scientific">Cupriavidus basilensis OR16</name>
    <dbReference type="NCBI Taxonomy" id="1127483"/>
    <lineage>
        <taxon>Bacteria</taxon>
        <taxon>Pseudomonadati</taxon>
        <taxon>Pseudomonadota</taxon>
        <taxon>Betaproteobacteria</taxon>
        <taxon>Burkholderiales</taxon>
        <taxon>Burkholderiaceae</taxon>
        <taxon>Cupriavidus</taxon>
    </lineage>
</organism>
<gene>
    <name evidence="1" type="ORF">OR16_04497</name>
</gene>
<sequence>MRGRSGKTLRLANRAGTPLSRLSDLMWEVRALAREADKRTFAQCADRRQLYAEQLESVLDAWMSAFTGRELLVCFGAALELGIIPERHIVRCIEAAGADDARDVRALFWAGMRRVSASRRASVRHEACVHS</sequence>
<evidence type="ECO:0000313" key="1">
    <source>
        <dbReference type="EMBL" id="EHP44207.1"/>
    </source>
</evidence>
<comment type="caution">
    <text evidence="1">The sequence shown here is derived from an EMBL/GenBank/DDBJ whole genome shotgun (WGS) entry which is preliminary data.</text>
</comment>
<name>H1RZZ1_9BURK</name>
<dbReference type="AlphaFoldDB" id="H1RZZ1"/>
<evidence type="ECO:0000313" key="2">
    <source>
        <dbReference type="Proteomes" id="UP000005808"/>
    </source>
</evidence>
<dbReference type="Proteomes" id="UP000005808">
    <property type="component" value="Unassembled WGS sequence"/>
</dbReference>
<proteinExistence type="predicted"/>
<dbReference type="EMBL" id="AHJE01000012">
    <property type="protein sequence ID" value="EHP44207.1"/>
    <property type="molecule type" value="Genomic_DNA"/>
</dbReference>
<reference evidence="1 2" key="1">
    <citation type="journal article" date="2012" name="J. Bacteriol.">
        <title>De Novo Genome Project of Cupriavidus basilensis OR16.</title>
        <authorList>
            <person name="Cserhati M."/>
            <person name="Kriszt B."/>
            <person name="Szoboszlay S."/>
            <person name="Toth A."/>
            <person name="Szabo I."/>
            <person name="Tancsics A."/>
            <person name="Nagy I."/>
            <person name="Horvath B."/>
            <person name="Nagy I."/>
            <person name="Kukolya J."/>
        </authorList>
    </citation>
    <scope>NUCLEOTIDE SEQUENCE [LARGE SCALE GENOMIC DNA]</scope>
    <source>
        <strain evidence="1 2">OR16</strain>
    </source>
</reference>
<protein>
    <submittedName>
        <fullName evidence="1">Uncharacterized protein</fullName>
    </submittedName>
</protein>
<dbReference type="PATRIC" id="fig|1127483.3.peg.897"/>
<accession>H1RZZ1</accession>